<evidence type="ECO:0000313" key="2">
    <source>
        <dbReference type="Proteomes" id="UP000265882"/>
    </source>
</evidence>
<dbReference type="EMBL" id="QZKU01000114">
    <property type="protein sequence ID" value="RJP17503.1"/>
    <property type="molecule type" value="Genomic_DNA"/>
</dbReference>
<dbReference type="Proteomes" id="UP000265882">
    <property type="component" value="Unassembled WGS sequence"/>
</dbReference>
<evidence type="ECO:0000313" key="1">
    <source>
        <dbReference type="EMBL" id="RJP17503.1"/>
    </source>
</evidence>
<gene>
    <name evidence="1" type="ORF">C4520_16175</name>
</gene>
<reference evidence="1 2" key="1">
    <citation type="journal article" date="2017" name="ISME J.">
        <title>Energy and carbon metabolisms in a deep terrestrial subsurface fluid microbial community.</title>
        <authorList>
            <person name="Momper L."/>
            <person name="Jungbluth S.P."/>
            <person name="Lee M.D."/>
            <person name="Amend J.P."/>
        </authorList>
    </citation>
    <scope>NUCLEOTIDE SEQUENCE [LARGE SCALE GENOMIC DNA]</scope>
    <source>
        <strain evidence="1">SURF_5</strain>
    </source>
</reference>
<comment type="caution">
    <text evidence="1">The sequence shown here is derived from an EMBL/GenBank/DDBJ whole genome shotgun (WGS) entry which is preliminary data.</text>
</comment>
<name>A0A3A4N6X1_ABYX5</name>
<proteinExistence type="predicted"/>
<dbReference type="AlphaFoldDB" id="A0A3A4N6X1"/>
<sequence length="88" mass="9959">MFQKVCGTLCQDQDMRLRIRGEFDGLQAFEHVDELAGGTSFERLSLDFSSASRVRAIELFYLLVELAGDDRLKNVELSIEGLKTKLMS</sequence>
<accession>A0A3A4N6X1</accession>
<protein>
    <submittedName>
        <fullName evidence="1">Uncharacterized protein</fullName>
    </submittedName>
</protein>
<organism evidence="1 2">
    <name type="scientific">Abyssobacteria bacterium (strain SURF_5)</name>
    <dbReference type="NCBI Taxonomy" id="2093360"/>
    <lineage>
        <taxon>Bacteria</taxon>
        <taxon>Pseudomonadati</taxon>
        <taxon>Candidatus Hydrogenedentota</taxon>
        <taxon>Candidatus Abyssobacteria</taxon>
    </lineage>
</organism>